<evidence type="ECO:0000313" key="7">
    <source>
        <dbReference type="EMBL" id="AKB29047.1"/>
    </source>
</evidence>
<keyword evidence="4" id="KW-0378">Hydrolase</keyword>
<name>A0A0E3P818_9EURY</name>
<organism evidence="7 8">
    <name type="scientific">Methanosarcina siciliae T4/M</name>
    <dbReference type="NCBI Taxonomy" id="1434120"/>
    <lineage>
        <taxon>Archaea</taxon>
        <taxon>Methanobacteriati</taxon>
        <taxon>Methanobacteriota</taxon>
        <taxon>Stenosarchaea group</taxon>
        <taxon>Methanomicrobia</taxon>
        <taxon>Methanosarcinales</taxon>
        <taxon>Methanosarcinaceae</taxon>
        <taxon>Methanosarcina</taxon>
    </lineage>
</organism>
<keyword evidence="8" id="KW-1185">Reference proteome</keyword>
<dbReference type="GO" id="GO:0004519">
    <property type="term" value="F:endonuclease activity"/>
    <property type="evidence" value="ECO:0007669"/>
    <property type="project" value="UniProtKB-KW"/>
</dbReference>
<evidence type="ECO:0000256" key="2">
    <source>
        <dbReference type="ARBA" id="ARBA00022722"/>
    </source>
</evidence>
<dbReference type="PANTHER" id="PTHR34873">
    <property type="entry name" value="SSR1766 PROTEIN"/>
    <property type="match status" value="1"/>
</dbReference>
<gene>
    <name evidence="7" type="ORF">MSSIT_2328</name>
</gene>
<dbReference type="InterPro" id="IPR012933">
    <property type="entry name" value="HicA_mRNA_interferase"/>
</dbReference>
<keyword evidence="1" id="KW-1277">Toxin-antitoxin system</keyword>
<dbReference type="Pfam" id="PF07927">
    <property type="entry name" value="HicA_toxin"/>
    <property type="match status" value="1"/>
</dbReference>
<dbReference type="EMBL" id="CP009506">
    <property type="protein sequence ID" value="AKB29047.1"/>
    <property type="molecule type" value="Genomic_DNA"/>
</dbReference>
<dbReference type="GeneID" id="24861207"/>
<evidence type="ECO:0000256" key="3">
    <source>
        <dbReference type="ARBA" id="ARBA00022759"/>
    </source>
</evidence>
<evidence type="ECO:0000256" key="5">
    <source>
        <dbReference type="ARBA" id="ARBA00022884"/>
    </source>
</evidence>
<dbReference type="InterPro" id="IPR038570">
    <property type="entry name" value="HicA_sf"/>
</dbReference>
<evidence type="ECO:0000313" key="8">
    <source>
        <dbReference type="Proteomes" id="UP000033111"/>
    </source>
</evidence>
<keyword evidence="6" id="KW-0346">Stress response</keyword>
<dbReference type="Gene3D" id="3.30.920.30">
    <property type="entry name" value="Hypothetical protein"/>
    <property type="match status" value="1"/>
</dbReference>
<dbReference type="Proteomes" id="UP000033111">
    <property type="component" value="Chromosome"/>
</dbReference>
<evidence type="ECO:0000256" key="6">
    <source>
        <dbReference type="ARBA" id="ARBA00023016"/>
    </source>
</evidence>
<reference evidence="7 8" key="1">
    <citation type="submission" date="2014-07" db="EMBL/GenBank/DDBJ databases">
        <title>Methanogenic archaea and the global carbon cycle.</title>
        <authorList>
            <person name="Henriksen J.R."/>
            <person name="Luke J."/>
            <person name="Reinhart S."/>
            <person name="Benedict M.N."/>
            <person name="Youngblut N.D."/>
            <person name="Metcalf M.E."/>
            <person name="Whitaker R.J."/>
            <person name="Metcalf W.W."/>
        </authorList>
    </citation>
    <scope>NUCLEOTIDE SEQUENCE [LARGE SCALE GENOMIC DNA]</scope>
    <source>
        <strain evidence="7 8">T4/M</strain>
    </source>
</reference>
<accession>A0A0E3P818</accession>
<dbReference type="OrthoDB" id="129766at2157"/>
<dbReference type="RefSeq" id="WP_048172740.1">
    <property type="nucleotide sequence ID" value="NZ_CP009506.1"/>
</dbReference>
<dbReference type="KEGG" id="msw:MSSIT_2328"/>
<dbReference type="GO" id="GO:0016787">
    <property type="term" value="F:hydrolase activity"/>
    <property type="evidence" value="ECO:0007669"/>
    <property type="project" value="UniProtKB-KW"/>
</dbReference>
<keyword evidence="2" id="KW-0540">Nuclease</keyword>
<dbReference type="SUPFAM" id="SSF54786">
    <property type="entry name" value="YcfA/nrd intein domain"/>
    <property type="match status" value="1"/>
</dbReference>
<evidence type="ECO:0000256" key="1">
    <source>
        <dbReference type="ARBA" id="ARBA00022649"/>
    </source>
</evidence>
<dbReference type="GO" id="GO:0003729">
    <property type="term" value="F:mRNA binding"/>
    <property type="evidence" value="ECO:0007669"/>
    <property type="project" value="InterPro"/>
</dbReference>
<dbReference type="AlphaFoldDB" id="A0A0E3P818"/>
<proteinExistence type="predicted"/>
<evidence type="ECO:0000256" key="4">
    <source>
        <dbReference type="ARBA" id="ARBA00022801"/>
    </source>
</evidence>
<dbReference type="PANTHER" id="PTHR34873:SF3">
    <property type="entry name" value="ADDICTION MODULE TOXIN, HICA FAMILY"/>
    <property type="match status" value="1"/>
</dbReference>
<sequence>MKVREVIKLLEADGWYLVATKGSHRQYKHPAKPGRVTIAGHSGDDLAPGTLNSILKQAQLKIED</sequence>
<keyword evidence="5" id="KW-0694">RNA-binding</keyword>
<dbReference type="PATRIC" id="fig|1434120.4.peg.3040"/>
<protein>
    <submittedName>
        <fullName evidence="7">YcfA-like protein</fullName>
    </submittedName>
</protein>
<dbReference type="HOGENOM" id="CLU_164851_4_2_2"/>
<keyword evidence="3" id="KW-0255">Endonuclease</keyword>